<dbReference type="SUPFAM" id="SSF48403">
    <property type="entry name" value="Ankyrin repeat"/>
    <property type="match status" value="1"/>
</dbReference>
<feature type="repeat" description="ANK" evidence="4">
    <location>
        <begin position="798"/>
        <end position="830"/>
    </location>
</feature>
<dbReference type="InterPro" id="IPR004148">
    <property type="entry name" value="BAR_dom"/>
</dbReference>
<feature type="region of interest" description="Disordered" evidence="6">
    <location>
        <begin position="626"/>
        <end position="706"/>
    </location>
</feature>
<dbReference type="SUPFAM" id="SSF57863">
    <property type="entry name" value="ArfGap/RecO-like zinc finger"/>
    <property type="match status" value="1"/>
</dbReference>
<evidence type="ECO:0000256" key="5">
    <source>
        <dbReference type="PROSITE-ProRule" id="PRU00288"/>
    </source>
</evidence>
<keyword evidence="10" id="KW-1185">Reference proteome</keyword>
<dbReference type="InterPro" id="IPR001849">
    <property type="entry name" value="PH_domain"/>
</dbReference>
<dbReference type="InterPro" id="IPR045258">
    <property type="entry name" value="ACAP1/2/3-like"/>
</dbReference>
<dbReference type="GO" id="GO:0005737">
    <property type="term" value="C:cytoplasm"/>
    <property type="evidence" value="ECO:0007669"/>
    <property type="project" value="InterPro"/>
</dbReference>
<organism evidence="9 10">
    <name type="scientific">[Myrmecia] bisecta</name>
    <dbReference type="NCBI Taxonomy" id="41462"/>
    <lineage>
        <taxon>Eukaryota</taxon>
        <taxon>Viridiplantae</taxon>
        <taxon>Chlorophyta</taxon>
        <taxon>core chlorophytes</taxon>
        <taxon>Trebouxiophyceae</taxon>
        <taxon>Trebouxiales</taxon>
        <taxon>Trebouxiaceae</taxon>
        <taxon>Myrmecia</taxon>
    </lineage>
</organism>
<dbReference type="PANTHER" id="PTHR23180">
    <property type="entry name" value="CENTAURIN/ARF"/>
    <property type="match status" value="1"/>
</dbReference>
<dbReference type="InterPro" id="IPR011993">
    <property type="entry name" value="PH-like_dom_sf"/>
</dbReference>
<dbReference type="InterPro" id="IPR001164">
    <property type="entry name" value="ArfGAP_dom"/>
</dbReference>
<evidence type="ECO:0000259" key="8">
    <source>
        <dbReference type="PROSITE" id="PS50115"/>
    </source>
</evidence>
<dbReference type="InterPro" id="IPR027267">
    <property type="entry name" value="AH/BAR_dom_sf"/>
</dbReference>
<dbReference type="SMART" id="SM00105">
    <property type="entry name" value="ArfGap"/>
    <property type="match status" value="1"/>
</dbReference>
<dbReference type="EMBL" id="JALJOR010000012">
    <property type="protein sequence ID" value="KAK9807525.1"/>
    <property type="molecule type" value="Genomic_DNA"/>
</dbReference>
<dbReference type="SMART" id="SM00721">
    <property type="entry name" value="BAR"/>
    <property type="match status" value="1"/>
</dbReference>
<proteinExistence type="predicted"/>
<evidence type="ECO:0000256" key="2">
    <source>
        <dbReference type="ARBA" id="ARBA00022771"/>
    </source>
</evidence>
<dbReference type="PROSITE" id="PS50297">
    <property type="entry name" value="ANK_REP_REGION"/>
    <property type="match status" value="2"/>
</dbReference>
<evidence type="ECO:0000313" key="10">
    <source>
        <dbReference type="Proteomes" id="UP001489004"/>
    </source>
</evidence>
<dbReference type="SMART" id="SM00233">
    <property type="entry name" value="PH"/>
    <property type="match status" value="1"/>
</dbReference>
<dbReference type="Pfam" id="PF12796">
    <property type="entry name" value="Ank_2"/>
    <property type="match status" value="1"/>
</dbReference>
<feature type="domain" description="PH" evidence="7">
    <location>
        <begin position="317"/>
        <end position="418"/>
    </location>
</feature>
<dbReference type="GO" id="GO:0008270">
    <property type="term" value="F:zinc ion binding"/>
    <property type="evidence" value="ECO:0007669"/>
    <property type="project" value="UniProtKB-KW"/>
</dbReference>
<evidence type="ECO:0000256" key="3">
    <source>
        <dbReference type="ARBA" id="ARBA00022833"/>
    </source>
</evidence>
<dbReference type="InterPro" id="IPR038508">
    <property type="entry name" value="ArfGAP_dom_sf"/>
</dbReference>
<feature type="domain" description="Arf-GAP" evidence="8">
    <location>
        <begin position="527"/>
        <end position="734"/>
    </location>
</feature>
<evidence type="ECO:0000313" key="9">
    <source>
        <dbReference type="EMBL" id="KAK9807525.1"/>
    </source>
</evidence>
<dbReference type="Gene3D" id="2.30.29.30">
    <property type="entry name" value="Pleckstrin-homology domain (PH domain)/Phosphotyrosine-binding domain (PTB)"/>
    <property type="match status" value="1"/>
</dbReference>
<dbReference type="CDD" id="cd08204">
    <property type="entry name" value="ArfGap"/>
    <property type="match status" value="1"/>
</dbReference>
<reference evidence="9 10" key="1">
    <citation type="journal article" date="2024" name="Nat. Commun.">
        <title>Phylogenomics reveals the evolutionary origins of lichenization in chlorophyte algae.</title>
        <authorList>
            <person name="Puginier C."/>
            <person name="Libourel C."/>
            <person name="Otte J."/>
            <person name="Skaloud P."/>
            <person name="Haon M."/>
            <person name="Grisel S."/>
            <person name="Petersen M."/>
            <person name="Berrin J.G."/>
            <person name="Delaux P.M."/>
            <person name="Dal Grande F."/>
            <person name="Keller J."/>
        </authorList>
    </citation>
    <scope>NUCLEOTIDE SEQUENCE [LARGE SCALE GENOMIC DNA]</scope>
    <source>
        <strain evidence="9 10">SAG 2043</strain>
    </source>
</reference>
<feature type="compositionally biased region" description="Low complexity" evidence="6">
    <location>
        <begin position="666"/>
        <end position="681"/>
    </location>
</feature>
<keyword evidence="2 5" id="KW-0863">Zinc-finger</keyword>
<dbReference type="PROSITE" id="PS50115">
    <property type="entry name" value="ARFGAP"/>
    <property type="match status" value="1"/>
</dbReference>
<dbReference type="InterPro" id="IPR036770">
    <property type="entry name" value="Ankyrin_rpt-contain_sf"/>
</dbReference>
<dbReference type="Pfam" id="PF00169">
    <property type="entry name" value="PH"/>
    <property type="match status" value="1"/>
</dbReference>
<feature type="region of interest" description="Disordered" evidence="6">
    <location>
        <begin position="436"/>
        <end position="473"/>
    </location>
</feature>
<dbReference type="Pfam" id="PF16746">
    <property type="entry name" value="BAR_3"/>
    <property type="match status" value="1"/>
</dbReference>
<sequence>MQSPGHNAVPVFETVEDSPMFRFTVSDLDEKADALNLRCQRLFKGSKKYKDGITTLAESQMTFAEHLEEFCGGTDEDSMILGGGTMSKFVGVFRELASFNELLRTQVELILCERLQHSWSKGLLNDVKEDKKKLDKRVTDYDSARLRHLGHKKGVNSKVSNWKKEDPDKLHAEMVAAQAAADEARFDIARKMTAVESRKRFEFLEAMVSSMDAHLRFFERGFEVLKNLEPYIQHALEMVETLKAEEKVRGQQLEDMIFGFREIKTMRESKLADATANAAAHPSNGGPMQMTSGMSVIAAEIEGYIKATQQSGGTHVTVLKQGYLLKRSSNMRREWKRRFFVLDSLGMLYYYSNKERKDNKKTPQNTVSLLTATIKSDSDEPGLRYCFRVVSPEKVYTLQAENDLEQREWMETIQGVIACLLNGSIDLAKLSRVLPKPAKPTHSRQSSLASGEELPVGDFQGAGPQPQAGPLQAGGQRLVEDAMPSFSGGVLYIEPEGASPASPEFVRQHQRSSVARMPSPLRPSSPDSPLDILRRVPGNNCCVDCGSADPDWASLNLGVLLCIECSGIHRRLGVQVSKVRSLTLDVKVWDAPVMAMMEGIGNEAANEVWEEQLRHVSARTDSWVWCDDSDEDKAGPSPSPRGQQTRQPHSPGSSPQGSSQPGGPGVPSAAASTSGSAASTPMRGGAGATPSTERKGDGNSCLKPRADHSLAMKEQFITQKYVERRFVAPASAFWGGSAAAALWDAVQCGNMHGAVRAVVAGADVNAAYNTPEAALLMSEAHARIDMPGASPTTTDSPGDVTVLHCASQVGEVALVEYLLQNGAKWQHQDAHGRTALHYCVLYDHHDCAKVLLRRGADRSICDQTGHTALDLAMAKGRLEDEELFLMLSSDPPIERYSKR</sequence>
<dbReference type="SUPFAM" id="SSF50729">
    <property type="entry name" value="PH domain-like"/>
    <property type="match status" value="1"/>
</dbReference>
<keyword evidence="1" id="KW-0479">Metal-binding</keyword>
<feature type="repeat" description="ANK" evidence="4">
    <location>
        <begin position="831"/>
        <end position="863"/>
    </location>
</feature>
<name>A0AAW1PCK8_9CHLO</name>
<accession>A0AAW1PCK8</accession>
<dbReference type="PROSITE" id="PS50088">
    <property type="entry name" value="ANK_REPEAT"/>
    <property type="match status" value="2"/>
</dbReference>
<dbReference type="Gene3D" id="1.10.220.150">
    <property type="entry name" value="Arf GTPase activating protein"/>
    <property type="match status" value="1"/>
</dbReference>
<evidence type="ECO:0000256" key="4">
    <source>
        <dbReference type="PROSITE-ProRule" id="PRU00023"/>
    </source>
</evidence>
<dbReference type="GO" id="GO:0005096">
    <property type="term" value="F:GTPase activator activity"/>
    <property type="evidence" value="ECO:0007669"/>
    <property type="project" value="InterPro"/>
</dbReference>
<dbReference type="InterPro" id="IPR002110">
    <property type="entry name" value="Ankyrin_rpt"/>
</dbReference>
<evidence type="ECO:0000256" key="6">
    <source>
        <dbReference type="SAM" id="MobiDB-lite"/>
    </source>
</evidence>
<dbReference type="Proteomes" id="UP001489004">
    <property type="component" value="Unassembled WGS sequence"/>
</dbReference>
<feature type="compositionally biased region" description="Low complexity" evidence="6">
    <location>
        <begin position="461"/>
        <end position="473"/>
    </location>
</feature>
<comment type="caution">
    <text evidence="9">The sequence shown here is derived from an EMBL/GenBank/DDBJ whole genome shotgun (WGS) entry which is preliminary data.</text>
</comment>
<dbReference type="PRINTS" id="PR00405">
    <property type="entry name" value="REVINTRACTNG"/>
</dbReference>
<dbReference type="Gene3D" id="1.20.1270.60">
    <property type="entry name" value="Arfaptin homology (AH) domain/BAR domain"/>
    <property type="match status" value="1"/>
</dbReference>
<dbReference type="InterPro" id="IPR037278">
    <property type="entry name" value="ARFGAP/RecO"/>
</dbReference>
<gene>
    <name evidence="9" type="ORF">WJX72_001570</name>
</gene>
<keyword evidence="4" id="KW-0040">ANK repeat</keyword>
<evidence type="ECO:0000259" key="7">
    <source>
        <dbReference type="PROSITE" id="PS50003"/>
    </source>
</evidence>
<evidence type="ECO:0000256" key="1">
    <source>
        <dbReference type="ARBA" id="ARBA00022723"/>
    </source>
</evidence>
<dbReference type="PANTHER" id="PTHR23180:SF160">
    <property type="entry name" value="ADP-RIBOSYLATION FACTOR GTPASE-ACTIVATING PROTEIN EFFECTOR PROTEIN 1"/>
    <property type="match status" value="1"/>
</dbReference>
<dbReference type="Gene3D" id="1.25.40.20">
    <property type="entry name" value="Ankyrin repeat-containing domain"/>
    <property type="match status" value="1"/>
</dbReference>
<dbReference type="Pfam" id="PF01412">
    <property type="entry name" value="ArfGap"/>
    <property type="match status" value="1"/>
</dbReference>
<dbReference type="SMART" id="SM00248">
    <property type="entry name" value="ANK"/>
    <property type="match status" value="4"/>
</dbReference>
<protein>
    <submittedName>
        <fullName evidence="9">Uncharacterized protein</fullName>
    </submittedName>
</protein>
<dbReference type="CDD" id="cd13250">
    <property type="entry name" value="PH_ACAP"/>
    <property type="match status" value="1"/>
</dbReference>
<dbReference type="PROSITE" id="PS50003">
    <property type="entry name" value="PH_DOMAIN"/>
    <property type="match status" value="1"/>
</dbReference>
<feature type="compositionally biased region" description="Low complexity" evidence="6">
    <location>
        <begin position="650"/>
        <end position="659"/>
    </location>
</feature>
<dbReference type="SUPFAM" id="SSF103657">
    <property type="entry name" value="BAR/IMD domain-like"/>
    <property type="match status" value="1"/>
</dbReference>
<keyword evidence="3" id="KW-0862">Zinc</keyword>
<dbReference type="AlphaFoldDB" id="A0AAW1PCK8"/>